<feature type="transmembrane region" description="Helical" evidence="2">
    <location>
        <begin position="170"/>
        <end position="191"/>
    </location>
</feature>
<feature type="transmembrane region" description="Helical" evidence="2">
    <location>
        <begin position="341"/>
        <end position="359"/>
    </location>
</feature>
<keyword evidence="2" id="KW-0812">Transmembrane</keyword>
<evidence type="ECO:0000313" key="3">
    <source>
        <dbReference type="EMBL" id="VFR20913.1"/>
    </source>
</evidence>
<dbReference type="SUPFAM" id="SSF110296">
    <property type="entry name" value="Oligoxyloglucan reducing end-specific cellobiohydrolase"/>
    <property type="match status" value="1"/>
</dbReference>
<feature type="transmembrane region" description="Helical" evidence="2">
    <location>
        <begin position="71"/>
        <end position="96"/>
    </location>
</feature>
<gene>
    <name evidence="3" type="ORF">ANDA3_3268</name>
</gene>
<feature type="transmembrane region" description="Helical" evidence="2">
    <location>
        <begin position="256"/>
        <end position="278"/>
    </location>
</feature>
<feature type="transmembrane region" description="Helical" evidence="2">
    <location>
        <begin position="298"/>
        <end position="321"/>
    </location>
</feature>
<accession>A0A484P596</accession>
<dbReference type="EMBL" id="CAADIC010000001">
    <property type="protein sequence ID" value="VFR20913.1"/>
    <property type="molecule type" value="Genomic_DNA"/>
</dbReference>
<feature type="transmembrane region" description="Helical" evidence="2">
    <location>
        <begin position="212"/>
        <end position="236"/>
    </location>
</feature>
<keyword evidence="2" id="KW-1133">Transmembrane helix</keyword>
<protein>
    <submittedName>
        <fullName evidence="3">Putative exported protein</fullName>
    </submittedName>
</protein>
<feature type="transmembrane region" description="Helical" evidence="2">
    <location>
        <begin position="112"/>
        <end position="130"/>
    </location>
</feature>
<feature type="region of interest" description="Disordered" evidence="1">
    <location>
        <begin position="583"/>
        <end position="602"/>
    </location>
</feature>
<sequence>MPAKTRLLLTRHALVVALVYLLVRALPDCLLGLFLLLPPEIAQSFATGQQSWLRHIYPVLPLRPMGVPGGLHLGVSVLPVLLIEGLLVFLGSAWLLRRVPAAVAEKIPASRWLLLAAIVLVWACLVRQQLLGLLLDAQIEAFRALRATDGGSSMDEMAQFLLTSHWKVTAAIYASTVVWAGLPVWLHFRFLAAGPGLARQAPGALAPQRRPVMFAAFLLGCATLHVALVQALYMGLWPWLLGQRHLRLPTEKIEELGLPLTLAQIVLALLACAAAAGFHVRGPRRKVAWDAAAVGRAVVAGMAAYLLTSLLLLAATWGLGVVAPDSARSFLRGLDRDPDSAWVPLILLNLLSVLLLWWVSDRLRRAPRACAAALAALLVLASIPAYVTWTLTGTRHGLVGARPGAAITGMLGDARWREMQQWCTGVVETRHGTWLVGRQERPGDIGKYVPAGVPDLAQRIGPAGEPGTRPAAPGRYGATPVLTTLARLQDDGTFRLVATLPAVACMMVAPDGETLYLFTDLNHPQPPDGMPRLGQRAVLRSVDHGGQWEWLASGFMPETRQQPVFGSDVDVWAWGVEPADDRRAGGRWGAWPSAPEPTGEGDGLERTALFHSSDQGRTAEPIRSPEALTAPLSYLQDLLDVPVAQIHPPTSDMDRERFVVQVDETRAYAWTTERIAHGTGASRGQLSVTTRARLTRPTPQAPWQVTDVSRMPRFGIGKLATAADRSTHALVTDESGTWLARLDPDSGDWVARQRMPELLPGWLADQRSTPRHLWSNGQYQVVTLSADVHLPAVLSPFSRGGAEISADPHFYTRDGGKSWQQLAIPGYLGVMGLSREGAKLYWSPGNWYLDDEPVLRHYDLAR</sequence>
<evidence type="ECO:0000256" key="2">
    <source>
        <dbReference type="SAM" id="Phobius"/>
    </source>
</evidence>
<feature type="transmembrane region" description="Helical" evidence="2">
    <location>
        <begin position="371"/>
        <end position="389"/>
    </location>
</feature>
<evidence type="ECO:0000256" key="1">
    <source>
        <dbReference type="SAM" id="MobiDB-lite"/>
    </source>
</evidence>
<keyword evidence="2" id="KW-0472">Membrane</keyword>
<name>A0A484P596_9ZZZZ</name>
<reference evidence="3" key="1">
    <citation type="submission" date="2019-03" db="EMBL/GenBank/DDBJ databases">
        <authorList>
            <person name="Danneels B."/>
        </authorList>
    </citation>
    <scope>NUCLEOTIDE SEQUENCE</scope>
</reference>
<dbReference type="AlphaFoldDB" id="A0A484P596"/>
<organism evidence="3">
    <name type="scientific">plant metagenome</name>
    <dbReference type="NCBI Taxonomy" id="1297885"/>
    <lineage>
        <taxon>unclassified sequences</taxon>
        <taxon>metagenomes</taxon>
        <taxon>organismal metagenomes</taxon>
    </lineage>
</organism>
<proteinExistence type="predicted"/>